<dbReference type="InterPro" id="IPR024775">
    <property type="entry name" value="DinB-like"/>
</dbReference>
<dbReference type="AlphaFoldDB" id="A0A6P2CXX5"/>
<reference evidence="2 3" key="1">
    <citation type="submission" date="2019-05" db="EMBL/GenBank/DDBJ databases">
        <authorList>
            <consortium name="Science for Life Laboratories"/>
        </authorList>
    </citation>
    <scope>NUCLEOTIDE SEQUENCE [LARGE SCALE GENOMIC DNA]</scope>
    <source>
        <strain evidence="2">Soil9</strain>
    </source>
</reference>
<dbReference type="Gene3D" id="1.20.120.450">
    <property type="entry name" value="dinb family like domain"/>
    <property type="match status" value="1"/>
</dbReference>
<dbReference type="Pfam" id="PF12867">
    <property type="entry name" value="DinB_2"/>
    <property type="match status" value="1"/>
</dbReference>
<organism evidence="2 3">
    <name type="scientific">Gemmata massiliana</name>
    <dbReference type="NCBI Taxonomy" id="1210884"/>
    <lineage>
        <taxon>Bacteria</taxon>
        <taxon>Pseudomonadati</taxon>
        <taxon>Planctomycetota</taxon>
        <taxon>Planctomycetia</taxon>
        <taxon>Gemmatales</taxon>
        <taxon>Gemmataceae</taxon>
        <taxon>Gemmata</taxon>
    </lineage>
</organism>
<name>A0A6P2CXX5_9BACT</name>
<proteinExistence type="predicted"/>
<dbReference type="KEGG" id="gms:SOIL9_57320"/>
<keyword evidence="3" id="KW-1185">Reference proteome</keyword>
<dbReference type="Proteomes" id="UP000464178">
    <property type="component" value="Chromosome"/>
</dbReference>
<evidence type="ECO:0000313" key="2">
    <source>
        <dbReference type="EMBL" id="VTR91982.1"/>
    </source>
</evidence>
<accession>A0A6P2CXX5</accession>
<gene>
    <name evidence="2" type="ORF">SOIL9_57320</name>
</gene>
<feature type="domain" description="DinB-like" evidence="1">
    <location>
        <begin position="28"/>
        <end position="149"/>
    </location>
</feature>
<evidence type="ECO:0000259" key="1">
    <source>
        <dbReference type="Pfam" id="PF12867"/>
    </source>
</evidence>
<dbReference type="RefSeq" id="WP_162666908.1">
    <property type="nucleotide sequence ID" value="NZ_LR593886.1"/>
</dbReference>
<protein>
    <recommendedName>
        <fullName evidence="1">DinB-like domain-containing protein</fullName>
    </recommendedName>
</protein>
<dbReference type="EMBL" id="LR593886">
    <property type="protein sequence ID" value="VTR91982.1"/>
    <property type="molecule type" value="Genomic_DNA"/>
</dbReference>
<evidence type="ECO:0000313" key="3">
    <source>
        <dbReference type="Proteomes" id="UP000464178"/>
    </source>
</evidence>
<dbReference type="InterPro" id="IPR034660">
    <property type="entry name" value="DinB/YfiT-like"/>
</dbReference>
<dbReference type="SUPFAM" id="SSF109854">
    <property type="entry name" value="DinB/YfiT-like putative metalloenzymes"/>
    <property type="match status" value="1"/>
</dbReference>
<sequence>MPPTGELARIDDELRRAYDGDCWHGPPLLEVLQGITAQTAAAQHPPLTHSIWALVNHLAAWIEVAARRITEWRAINEPDAGNFPPVTDTSDTAWAATLKDLDRQHKALLGVVANLAPEKLDSTVPGKNYAVAVMLHGTSQHYAYHAGQIALLKKLVSK</sequence>